<gene>
    <name evidence="8" type="ORF">BD324DRAFT_597468</name>
</gene>
<feature type="compositionally biased region" description="Polar residues" evidence="7">
    <location>
        <begin position="1"/>
        <end position="17"/>
    </location>
</feature>
<comment type="caution">
    <text evidence="8">The sequence shown here is derived from an EMBL/GenBank/DDBJ whole genome shotgun (WGS) entry which is preliminary data.</text>
</comment>
<keyword evidence="4" id="KW-0698">rRNA processing</keyword>
<organism evidence="8 9">
    <name type="scientific">Kockovaella imperatae</name>
    <dbReference type="NCBI Taxonomy" id="4999"/>
    <lineage>
        <taxon>Eukaryota</taxon>
        <taxon>Fungi</taxon>
        <taxon>Dikarya</taxon>
        <taxon>Basidiomycota</taxon>
        <taxon>Agaricomycotina</taxon>
        <taxon>Tremellomycetes</taxon>
        <taxon>Tremellales</taxon>
        <taxon>Cuniculitremaceae</taxon>
        <taxon>Kockovaella</taxon>
    </lineage>
</organism>
<dbReference type="GO" id="GO:0030692">
    <property type="term" value="C:Noc4p-Nop14p complex"/>
    <property type="evidence" value="ECO:0007669"/>
    <property type="project" value="TreeGrafter"/>
</dbReference>
<evidence type="ECO:0000313" key="8">
    <source>
        <dbReference type="EMBL" id="ORX39879.1"/>
    </source>
</evidence>
<evidence type="ECO:0000256" key="4">
    <source>
        <dbReference type="ARBA" id="ARBA00022552"/>
    </source>
</evidence>
<feature type="region of interest" description="Disordered" evidence="7">
    <location>
        <begin position="68"/>
        <end position="453"/>
    </location>
</feature>
<dbReference type="RefSeq" id="XP_021873664.1">
    <property type="nucleotide sequence ID" value="XM_022013881.1"/>
</dbReference>
<dbReference type="GeneID" id="33555689"/>
<dbReference type="Pfam" id="PF04147">
    <property type="entry name" value="Nop14"/>
    <property type="match status" value="1"/>
</dbReference>
<keyword evidence="5" id="KW-0539">Nucleus</keyword>
<feature type="compositionally biased region" description="Basic and acidic residues" evidence="7">
    <location>
        <begin position="90"/>
        <end position="116"/>
    </location>
</feature>
<evidence type="ECO:0000256" key="6">
    <source>
        <dbReference type="ARBA" id="ARBA00024695"/>
    </source>
</evidence>
<feature type="compositionally biased region" description="Basic and acidic residues" evidence="7">
    <location>
        <begin position="346"/>
        <end position="356"/>
    </location>
</feature>
<feature type="compositionally biased region" description="Basic and acidic residues" evidence="7">
    <location>
        <begin position="123"/>
        <end position="137"/>
    </location>
</feature>
<dbReference type="EMBL" id="NBSH01000002">
    <property type="protein sequence ID" value="ORX39879.1"/>
    <property type="molecule type" value="Genomic_DNA"/>
</dbReference>
<dbReference type="InParanoid" id="A0A1Y1UPE7"/>
<dbReference type="FunCoup" id="A0A1Y1UPE7">
    <property type="interactions" value="636"/>
</dbReference>
<keyword evidence="9" id="KW-1185">Reference proteome</keyword>
<feature type="region of interest" description="Disordered" evidence="7">
    <location>
        <begin position="872"/>
        <end position="897"/>
    </location>
</feature>
<dbReference type="GO" id="GO:0030490">
    <property type="term" value="P:maturation of SSU-rRNA"/>
    <property type="evidence" value="ECO:0007669"/>
    <property type="project" value="TreeGrafter"/>
</dbReference>
<evidence type="ECO:0000256" key="2">
    <source>
        <dbReference type="ARBA" id="ARBA00007466"/>
    </source>
</evidence>
<proteinExistence type="inferred from homology"/>
<evidence type="ECO:0000256" key="3">
    <source>
        <dbReference type="ARBA" id="ARBA00022517"/>
    </source>
</evidence>
<accession>A0A1Y1UPE7</accession>
<dbReference type="Proteomes" id="UP000193218">
    <property type="component" value="Unassembled WGS sequence"/>
</dbReference>
<evidence type="ECO:0000256" key="1">
    <source>
        <dbReference type="ARBA" id="ARBA00004604"/>
    </source>
</evidence>
<dbReference type="GO" id="GO:0032040">
    <property type="term" value="C:small-subunit processome"/>
    <property type="evidence" value="ECO:0007669"/>
    <property type="project" value="InterPro"/>
</dbReference>
<evidence type="ECO:0000313" key="9">
    <source>
        <dbReference type="Proteomes" id="UP000193218"/>
    </source>
</evidence>
<feature type="compositionally biased region" description="Basic residues" evidence="7">
    <location>
        <begin position="22"/>
        <end position="34"/>
    </location>
</feature>
<sequence>MPASQLTQLKSALSTAGLNRKSTSKKDKKAFKKGGSRETDRAKTLARLESIQKSLNKFDELETRSKYDVGGRNIKGVTGRPSASKQAGLEQRRKTLLPEHQQRGHRGTFRDRRFGESDPTMSVEDRMLERYTRERQRGQGRKGIFNLEDDDADPFDDLGDGNALGGLTHGGRSVSDLQGDDFEIQGLGSGDENEEMQPRRIDRGPRRDEDAEDEEPERKRTKAEIMSEVIAKSKSYKLERQQQKEQDTDLRNELDEDIDDLRELLQQEAPEAGPSRPRPLSTSQAAPDTEYDQFVRTLAFDARSKPKNRTKTEEETAAEEAETLRKAEARRLKRMRGEDDDEGDDNDAKQKRRGEGDDLDDDFMDDDELLGPGLTREAIEDMELQGSGTNEDESDEEDDSAAQELGNEEDEGDSDEDDDDPEDIGASDMSDLDETGESGEGQPKSLVATRTVKRKSKKRSSEVPFTFPCPATVEELEDIMDALDDSALATVVHRIRACHHPSLGEGNKGKLQTFFGVIIDYTLLLAAQTPPAFKSIESLMPHIIGLLKLNPVTAAHHLVAKLDLMHKNLVQGLAKGAESSDAKTWPGVPELVLLRVIGTVWSTSDFSHPVVAPAMLLMGQYLSQSRIRQISDVSSGLFLCTIIAQYESLSKRHVPEVCNFLSSSLQSLFPRKKSAAVPLAVTRPSLRISEPSEIEVVPETDLARLLWDTGEGAKVAAAALTLRLVIAFAELNAGSLAFIEAYDPISRQLASCKVSKLSESLQKLHRDTLASLTRMLDFARSSRQPLSLQAHKPIPIASFAPKFEDDFAPGRHYDPDVERNASKKVKALYKKERSGAIRELRKDNRFLAGEKAREQAEKDRDYNARMRKVEGSITFERAEEKEMEREKAREKRRAGRK</sequence>
<dbReference type="STRING" id="4999.A0A1Y1UPE7"/>
<dbReference type="PANTHER" id="PTHR23183">
    <property type="entry name" value="NOP14"/>
    <property type="match status" value="1"/>
</dbReference>
<comment type="subcellular location">
    <subcellularLocation>
        <location evidence="1">Nucleus</location>
        <location evidence="1">Nucleolus</location>
    </subcellularLocation>
</comment>
<dbReference type="InterPro" id="IPR007276">
    <property type="entry name" value="Nop14"/>
</dbReference>
<dbReference type="OrthoDB" id="441771at2759"/>
<feature type="compositionally biased region" description="Acidic residues" evidence="7">
    <location>
        <begin position="147"/>
        <end position="159"/>
    </location>
</feature>
<feature type="compositionally biased region" description="Basic and acidic residues" evidence="7">
    <location>
        <begin position="872"/>
        <end position="889"/>
    </location>
</feature>
<comment type="function">
    <text evidence="6">Involved in nucleolar processing of pre-18S ribosomal RNA. Has a role in the nuclear export of 40S pre-ribosomal subunit to the cytoplasm.</text>
</comment>
<dbReference type="PANTHER" id="PTHR23183:SF0">
    <property type="entry name" value="NUCLEOLAR PROTEIN 14"/>
    <property type="match status" value="1"/>
</dbReference>
<feature type="compositionally biased region" description="Acidic residues" evidence="7">
    <location>
        <begin position="357"/>
        <end position="369"/>
    </location>
</feature>
<evidence type="ECO:0000256" key="5">
    <source>
        <dbReference type="ARBA" id="ARBA00023242"/>
    </source>
</evidence>
<keyword evidence="3" id="KW-0690">Ribosome biogenesis</keyword>
<dbReference type="AlphaFoldDB" id="A0A1Y1UPE7"/>
<feature type="compositionally biased region" description="Basic and acidic residues" evidence="7">
    <location>
        <begin position="216"/>
        <end position="225"/>
    </location>
</feature>
<feature type="compositionally biased region" description="Acidic residues" evidence="7">
    <location>
        <begin position="390"/>
        <end position="437"/>
    </location>
</feature>
<protein>
    <submittedName>
        <fullName evidence="8">Nucleolar protein 14</fullName>
    </submittedName>
</protein>
<reference evidence="8 9" key="1">
    <citation type="submission" date="2017-03" db="EMBL/GenBank/DDBJ databases">
        <title>Widespread Adenine N6-methylation of Active Genes in Fungi.</title>
        <authorList>
            <consortium name="DOE Joint Genome Institute"/>
            <person name="Mondo S.J."/>
            <person name="Dannebaum R.O."/>
            <person name="Kuo R.C."/>
            <person name="Louie K.B."/>
            <person name="Bewick A.J."/>
            <person name="Labutti K."/>
            <person name="Haridas S."/>
            <person name="Kuo A."/>
            <person name="Salamov A."/>
            <person name="Ahrendt S.R."/>
            <person name="Lau R."/>
            <person name="Bowen B.P."/>
            <person name="Lipzen A."/>
            <person name="Sullivan W."/>
            <person name="Andreopoulos W.B."/>
            <person name="Clum A."/>
            <person name="Lindquist E."/>
            <person name="Daum C."/>
            <person name="Northen T.R."/>
            <person name="Ramamoorthy G."/>
            <person name="Schmitz R.J."/>
            <person name="Gryganskyi A."/>
            <person name="Culley D."/>
            <person name="Magnuson J."/>
            <person name="James T.Y."/>
            <person name="O'Malley M.A."/>
            <person name="Stajich J.E."/>
            <person name="Spatafora J.W."/>
            <person name="Visel A."/>
            <person name="Grigoriev I.V."/>
        </authorList>
    </citation>
    <scope>NUCLEOTIDE SEQUENCE [LARGE SCALE GENOMIC DNA]</scope>
    <source>
        <strain evidence="8 9">NRRL Y-17943</strain>
    </source>
</reference>
<name>A0A1Y1UPE7_9TREE</name>
<feature type="compositionally biased region" description="Basic and acidic residues" evidence="7">
    <location>
        <begin position="236"/>
        <end position="253"/>
    </location>
</feature>
<feature type="compositionally biased region" description="Basic and acidic residues" evidence="7">
    <location>
        <begin position="196"/>
        <end position="209"/>
    </location>
</feature>
<feature type="region of interest" description="Disordered" evidence="7">
    <location>
        <begin position="1"/>
        <end position="45"/>
    </location>
</feature>
<comment type="similarity">
    <text evidence="2">Belongs to the NOP14 family.</text>
</comment>
<evidence type="ECO:0000256" key="7">
    <source>
        <dbReference type="SAM" id="MobiDB-lite"/>
    </source>
</evidence>